<dbReference type="EMBL" id="GBRH01194716">
    <property type="protein sequence ID" value="JAE03180.1"/>
    <property type="molecule type" value="Transcribed_RNA"/>
</dbReference>
<reference evidence="1" key="2">
    <citation type="journal article" date="2015" name="Data Brief">
        <title>Shoot transcriptome of the giant reed, Arundo donax.</title>
        <authorList>
            <person name="Barrero R.A."/>
            <person name="Guerrero F.D."/>
            <person name="Moolhuijzen P."/>
            <person name="Goolsby J.A."/>
            <person name="Tidwell J."/>
            <person name="Bellgard S.E."/>
            <person name="Bellgard M.I."/>
        </authorList>
    </citation>
    <scope>NUCLEOTIDE SEQUENCE</scope>
    <source>
        <tissue evidence="1">Shoot tissue taken approximately 20 cm above the soil surface</tissue>
    </source>
</reference>
<dbReference type="AlphaFoldDB" id="A0A0A9ER33"/>
<proteinExistence type="predicted"/>
<organism evidence="1">
    <name type="scientific">Arundo donax</name>
    <name type="common">Giant reed</name>
    <name type="synonym">Donax arundinaceus</name>
    <dbReference type="NCBI Taxonomy" id="35708"/>
    <lineage>
        <taxon>Eukaryota</taxon>
        <taxon>Viridiplantae</taxon>
        <taxon>Streptophyta</taxon>
        <taxon>Embryophyta</taxon>
        <taxon>Tracheophyta</taxon>
        <taxon>Spermatophyta</taxon>
        <taxon>Magnoliopsida</taxon>
        <taxon>Liliopsida</taxon>
        <taxon>Poales</taxon>
        <taxon>Poaceae</taxon>
        <taxon>PACMAD clade</taxon>
        <taxon>Arundinoideae</taxon>
        <taxon>Arundineae</taxon>
        <taxon>Arundo</taxon>
    </lineage>
</organism>
<protein>
    <submittedName>
        <fullName evidence="1">Uncharacterized protein</fullName>
    </submittedName>
</protein>
<evidence type="ECO:0000313" key="1">
    <source>
        <dbReference type="EMBL" id="JAE03180.1"/>
    </source>
</evidence>
<accession>A0A0A9ER33</accession>
<reference evidence="1" key="1">
    <citation type="submission" date="2014-09" db="EMBL/GenBank/DDBJ databases">
        <authorList>
            <person name="Magalhaes I.L.F."/>
            <person name="Oliveira U."/>
            <person name="Santos F.R."/>
            <person name="Vidigal T.H.D.A."/>
            <person name="Brescovit A.D."/>
            <person name="Santos A.J."/>
        </authorList>
    </citation>
    <scope>NUCLEOTIDE SEQUENCE</scope>
    <source>
        <tissue evidence="1">Shoot tissue taken approximately 20 cm above the soil surface</tissue>
    </source>
</reference>
<name>A0A0A9ER33_ARUDO</name>
<sequence>MRGLSWLRKALTLLPDSEISAKCKLKDVENILAEVKEMNVPYPTITAKLEDAVNKHNSWAEQCKTFFMLPNHQSWAELLRLRDNGQSVAFDCPEMDKVLLEVKKVEEWLPRCHSSLFLDGNDSPPLLSVLLKIRGSLDNVCTLYVEDCKKKEFCALCSCDMGDGVASRCVTCRDW</sequence>